<evidence type="ECO:0000313" key="4">
    <source>
        <dbReference type="Proteomes" id="UP000009399"/>
    </source>
</evidence>
<feature type="domain" description="DNA2/NAM7 helicase helicase" evidence="1">
    <location>
        <begin position="324"/>
        <end position="689"/>
    </location>
</feature>
<evidence type="ECO:0000259" key="2">
    <source>
        <dbReference type="Pfam" id="PF13087"/>
    </source>
</evidence>
<dbReference type="InterPro" id="IPR041679">
    <property type="entry name" value="DNA2/NAM7-like_C"/>
</dbReference>
<feature type="domain" description="DNA2/NAM7 helicase-like C-terminal" evidence="2">
    <location>
        <begin position="780"/>
        <end position="889"/>
    </location>
</feature>
<evidence type="ECO:0000313" key="3">
    <source>
        <dbReference type="EMBL" id="AFX74598.1"/>
    </source>
</evidence>
<dbReference type="GO" id="GO:0004386">
    <property type="term" value="F:helicase activity"/>
    <property type="evidence" value="ECO:0007669"/>
    <property type="project" value="InterPro"/>
</dbReference>
<dbReference type="KEGG" id="mhs:MOS_695"/>
<gene>
    <name evidence="3" type="ORF">MOS_695</name>
</gene>
<dbReference type="SUPFAM" id="SSF52540">
    <property type="entry name" value="P-loop containing nucleoside triphosphate hydrolases"/>
    <property type="match status" value="1"/>
</dbReference>
<name>A0AAI8FE98_MESHY</name>
<evidence type="ECO:0000259" key="1">
    <source>
        <dbReference type="Pfam" id="PF13086"/>
    </source>
</evidence>
<dbReference type="CDD" id="cd18808">
    <property type="entry name" value="SF1_C_Upf1"/>
    <property type="match status" value="1"/>
</dbReference>
<dbReference type="PANTHER" id="PTHR10887">
    <property type="entry name" value="DNA2/NAM7 HELICASE FAMILY"/>
    <property type="match status" value="1"/>
</dbReference>
<dbReference type="Pfam" id="PF13087">
    <property type="entry name" value="AAA_12"/>
    <property type="match status" value="1"/>
</dbReference>
<reference evidence="3 4" key="1">
    <citation type="journal article" date="2013" name="Genome Announc.">
        <title>Complete Genome Sequence of Mycoplasma hyorhinis Strain SK76.</title>
        <authorList>
            <person name="Goodison S."/>
            <person name="Urquidi V."/>
            <person name="Kumar D."/>
            <person name="Reyes L."/>
            <person name="Rosser C.J."/>
        </authorList>
    </citation>
    <scope>NUCLEOTIDE SEQUENCE [LARGE SCALE GENOMIC DNA]</scope>
    <source>
        <strain evidence="3 4">SK76</strain>
    </source>
</reference>
<dbReference type="InterPro" id="IPR047187">
    <property type="entry name" value="SF1_C_Upf1"/>
</dbReference>
<organism evidence="3 4">
    <name type="scientific">Mesomycoplasma hyorhinis SK76</name>
    <dbReference type="NCBI Taxonomy" id="1118964"/>
    <lineage>
        <taxon>Bacteria</taxon>
        <taxon>Bacillati</taxon>
        <taxon>Mycoplasmatota</taxon>
        <taxon>Mycoplasmoidales</taxon>
        <taxon>Metamycoplasmataceae</taxon>
        <taxon>Mesomycoplasma</taxon>
    </lineage>
</organism>
<protein>
    <submittedName>
        <fullName evidence="3">ABC transporter ATP binding protein</fullName>
    </submittedName>
</protein>
<proteinExistence type="predicted"/>
<sequence length="1048" mass="122388">MDNSNWNKKQDSDNYQRLLDNLIDIKRNDSCLFAKVDNSDFIDLVDFLSKQDRRKISVQPTFAIYLSNDSLQKKKEKIEKALSADEIYELAEEYRTEVEKKFSKALNQDFEEAKKDVVDFFEKEIQKSAIKWKKYIRKANSINAERNIWPVHIGFCYISVKTDTKTIFAPLFFKEVNIELRQSLPILTSNGEIKVNQKLQIFLKSQELNNFELDFDFSQATIAELEEQIKYLWPDYQIPDFDDKIDKSAMNDIRNQKIIFHSGIVLGFFEPSGGYLRRSLENIINYDDPRSIIKVEFNKNVYKRNIEKAIFEDELNAFFKINHTNFSQDWAHVSAILHNTIIWGPPGTGKSQVIANILSNILIINRSALVVSQKKAALEVFKNRLGKLSLLCLFLLNDKNMDKTQFYKPMEELINYLENFQEAHPINSLEIVNQSDKTYLTLLNNIFTSNFEAAIFVYKEIRKSMPEFNEEAVVQLFKLSKDIKLNPRISPTKKSKLVQNIIESQTNKKLTFFQKLTLSKQRVAWHDADIILTHLSKYDGELGNILPHLDRLKPEDIFNIHSFLTFKKEAKQQVNTPEEIFQWQVKKIYNKLNDYIQDNFTTYKKFAKEIRTKTRDPYKFFLKYSEVIKVIYSVIITTPSTDLSMYEKEEFNYAIIDEASQMFLEEALPILYLAQIKVFAGDKEQMQPTRWFASSYGEYIEDEDETLNISSILDHAVSEGVYQNLLDKNYRSQHAALMTFNSKEFYNSQLDIINQFGSKFLNCIEVFNLDGAWINGQNLVEADFVIKKTLENLNKYNKIILLTFNAQQQKTIEDIIFKEYPELDEAITQEKVLVKNLENIQGDEADLLIISVAYDKNTGWHSTYVSKKGGKNALNVATSRAREKIVVVKSVKSEDIQSGAQSEDIAVFKRWLNFLDLTHEEQINYASQEDKKLNFITNSQDKFLDFKQEIIQVISKKIADIQIVNNYSIGTIKFDFALFKKQKMVLGIIVDNLQYYGDILKYSKFFDMVKFIEFKGFPLCVINFLEWKLQPVKVLDKIQELIYAKNNL</sequence>
<dbReference type="InterPro" id="IPR041677">
    <property type="entry name" value="DNA2/NAM7_AAA_11"/>
</dbReference>
<dbReference type="Gene3D" id="3.40.50.300">
    <property type="entry name" value="P-loop containing nucleotide triphosphate hydrolases"/>
    <property type="match status" value="3"/>
</dbReference>
<dbReference type="Pfam" id="PF13086">
    <property type="entry name" value="AAA_11"/>
    <property type="match status" value="1"/>
</dbReference>
<dbReference type="InterPro" id="IPR045055">
    <property type="entry name" value="DNA2/NAM7-like"/>
</dbReference>
<dbReference type="EMBL" id="CP003914">
    <property type="protein sequence ID" value="AFX74598.1"/>
    <property type="molecule type" value="Genomic_DNA"/>
</dbReference>
<dbReference type="InterPro" id="IPR027417">
    <property type="entry name" value="P-loop_NTPase"/>
</dbReference>
<dbReference type="RefSeq" id="WP_015084294.1">
    <property type="nucleotide sequence ID" value="NC_019552.1"/>
</dbReference>
<dbReference type="AlphaFoldDB" id="A0AAI8FE98"/>
<dbReference type="PANTHER" id="PTHR10887:SF495">
    <property type="entry name" value="HELICASE SENATAXIN ISOFORM X1-RELATED"/>
    <property type="match status" value="1"/>
</dbReference>
<accession>A0AAI8FE98</accession>
<dbReference type="Proteomes" id="UP000009399">
    <property type="component" value="Chromosome"/>
</dbReference>